<dbReference type="Pfam" id="PF12680">
    <property type="entry name" value="SnoaL_2"/>
    <property type="match status" value="1"/>
</dbReference>
<evidence type="ECO:0000313" key="2">
    <source>
        <dbReference type="EMBL" id="MBJ7537305.1"/>
    </source>
</evidence>
<sequence length="125" mass="13639">MSDEQKTMVVSALKNASEKWKTAFNKGDAKGCASQYEADAVMVASPFGTFTGTEEIAAFWQKLIDDGFSDVDYINPEIEVIDGSCAVLSSGWQMNKAKGVITKELWVLQDDGTAKLRIDEFEATG</sequence>
<evidence type="ECO:0000259" key="1">
    <source>
        <dbReference type="Pfam" id="PF12680"/>
    </source>
</evidence>
<comment type="caution">
    <text evidence="2">The sequence shown here is derived from an EMBL/GenBank/DDBJ whole genome shotgun (WGS) entry which is preliminary data.</text>
</comment>
<dbReference type="SUPFAM" id="SSF54427">
    <property type="entry name" value="NTF2-like"/>
    <property type="match status" value="1"/>
</dbReference>
<name>A0A934JTY0_9GAMM</name>
<dbReference type="InterPro" id="IPR032710">
    <property type="entry name" value="NTF2-like_dom_sf"/>
</dbReference>
<proteinExistence type="predicted"/>
<dbReference type="Proteomes" id="UP000628710">
    <property type="component" value="Unassembled WGS sequence"/>
</dbReference>
<dbReference type="InterPro" id="IPR037401">
    <property type="entry name" value="SnoaL-like"/>
</dbReference>
<dbReference type="Gene3D" id="3.10.450.50">
    <property type="match status" value="1"/>
</dbReference>
<protein>
    <submittedName>
        <fullName evidence="2">DUF4440 domain-containing protein</fullName>
    </submittedName>
</protein>
<feature type="domain" description="SnoaL-like" evidence="1">
    <location>
        <begin position="19"/>
        <end position="92"/>
    </location>
</feature>
<reference evidence="2" key="1">
    <citation type="submission" date="2020-12" db="EMBL/GenBank/DDBJ databases">
        <title>Marinomonas arctica sp. nov., a psychrotolerant bacterium isolated from the Arctic.</title>
        <authorList>
            <person name="Zhang Y."/>
        </authorList>
    </citation>
    <scope>NUCLEOTIDE SEQUENCE</scope>
    <source>
        <strain evidence="2">C1424</strain>
    </source>
</reference>
<dbReference type="AlphaFoldDB" id="A0A934JTY0"/>
<accession>A0A934JTY0</accession>
<organism evidence="2 3">
    <name type="scientific">Marinomonas transparens</name>
    <dbReference type="NCBI Taxonomy" id="2795388"/>
    <lineage>
        <taxon>Bacteria</taxon>
        <taxon>Pseudomonadati</taxon>
        <taxon>Pseudomonadota</taxon>
        <taxon>Gammaproteobacteria</taxon>
        <taxon>Oceanospirillales</taxon>
        <taxon>Oceanospirillaceae</taxon>
        <taxon>Marinomonas</taxon>
    </lineage>
</organism>
<evidence type="ECO:0000313" key="3">
    <source>
        <dbReference type="Proteomes" id="UP000628710"/>
    </source>
</evidence>
<dbReference type="EMBL" id="JAEMNX010000005">
    <property type="protein sequence ID" value="MBJ7537305.1"/>
    <property type="molecule type" value="Genomic_DNA"/>
</dbReference>
<keyword evidence="3" id="KW-1185">Reference proteome</keyword>
<gene>
    <name evidence="2" type="ORF">I8J31_06380</name>
</gene>